<organism evidence="1 2">
    <name type="scientific">Desulforamulus reducens (strain ATCC BAA-1160 / DSM 100696 / MI-1)</name>
    <name type="common">Desulfotomaculum reducens</name>
    <dbReference type="NCBI Taxonomy" id="349161"/>
    <lineage>
        <taxon>Bacteria</taxon>
        <taxon>Bacillati</taxon>
        <taxon>Bacillota</taxon>
        <taxon>Clostridia</taxon>
        <taxon>Eubacteriales</taxon>
        <taxon>Peptococcaceae</taxon>
        <taxon>Desulforamulus</taxon>
    </lineage>
</organism>
<dbReference type="HOGENOM" id="CLU_1872114_0_0_9"/>
<name>A4J7S7_DESRM</name>
<proteinExistence type="predicted"/>
<sequence>MVKEMEITELLARARSIEINISPRDGQINISMPWDINSVPDPAKEILREIKKNRSQLMGYFALNSNPVDIKLLINALKLQGVRIAPDNNTGFKMFITKDAPGRCNGTAIKLINLLNYHRHMVIDYLAVQGEKQQPG</sequence>
<dbReference type="AlphaFoldDB" id="A4J7S7"/>
<keyword evidence="2" id="KW-1185">Reference proteome</keyword>
<evidence type="ECO:0000313" key="1">
    <source>
        <dbReference type="EMBL" id="ABO51130.1"/>
    </source>
</evidence>
<evidence type="ECO:0000313" key="2">
    <source>
        <dbReference type="Proteomes" id="UP000001556"/>
    </source>
</evidence>
<accession>A4J7S7</accession>
<protein>
    <submittedName>
        <fullName evidence="1">Uncharacterized protein</fullName>
    </submittedName>
</protein>
<dbReference type="STRING" id="349161.Dred_2620"/>
<reference evidence="1 2" key="1">
    <citation type="submission" date="2007-03" db="EMBL/GenBank/DDBJ databases">
        <title>Complete sequence of Desulfotomaculum reducens MI-1.</title>
        <authorList>
            <consortium name="US DOE Joint Genome Institute"/>
            <person name="Copeland A."/>
            <person name="Lucas S."/>
            <person name="Lapidus A."/>
            <person name="Barry K."/>
            <person name="Detter J.C."/>
            <person name="Glavina del Rio T."/>
            <person name="Hammon N."/>
            <person name="Israni S."/>
            <person name="Dalin E."/>
            <person name="Tice H."/>
            <person name="Pitluck S."/>
            <person name="Sims D."/>
            <person name="Brettin T."/>
            <person name="Bruce D."/>
            <person name="Han C."/>
            <person name="Tapia R."/>
            <person name="Schmutz J."/>
            <person name="Larimer F."/>
            <person name="Land M."/>
            <person name="Hauser L."/>
            <person name="Kyrpides N."/>
            <person name="Kim E."/>
            <person name="Tebo B.M."/>
            <person name="Richardson P."/>
        </authorList>
    </citation>
    <scope>NUCLEOTIDE SEQUENCE [LARGE SCALE GENOMIC DNA]</scope>
    <source>
        <strain evidence="1 2">MI-1</strain>
    </source>
</reference>
<dbReference type="KEGG" id="drm:Dred_2620"/>
<dbReference type="EMBL" id="CP000612">
    <property type="protein sequence ID" value="ABO51130.1"/>
    <property type="molecule type" value="Genomic_DNA"/>
</dbReference>
<dbReference type="Proteomes" id="UP000001556">
    <property type="component" value="Chromosome"/>
</dbReference>
<gene>
    <name evidence="1" type="ordered locus">Dred_2620</name>
</gene>